<dbReference type="SUPFAM" id="SSF52540">
    <property type="entry name" value="P-loop containing nucleoside triphosphate hydrolases"/>
    <property type="match status" value="1"/>
</dbReference>
<dbReference type="InterPro" id="IPR003959">
    <property type="entry name" value="ATPase_AAA_core"/>
</dbReference>
<dbReference type="InterPro" id="IPR057495">
    <property type="entry name" value="AAA_lid_BCS1"/>
</dbReference>
<evidence type="ECO:0000313" key="18">
    <source>
        <dbReference type="Proteomes" id="UP001516400"/>
    </source>
</evidence>
<dbReference type="InterPro" id="IPR027417">
    <property type="entry name" value="P-loop_NTPase"/>
</dbReference>
<feature type="domain" description="BCS1 N-terminal" evidence="16">
    <location>
        <begin position="23"/>
        <end position="184"/>
    </location>
</feature>
<evidence type="ECO:0000256" key="14">
    <source>
        <dbReference type="RuleBase" id="RU003651"/>
    </source>
</evidence>
<dbReference type="PROSITE" id="PS00674">
    <property type="entry name" value="AAA"/>
    <property type="match status" value="1"/>
</dbReference>
<dbReference type="SMART" id="SM00382">
    <property type="entry name" value="AAA"/>
    <property type="match status" value="1"/>
</dbReference>
<dbReference type="GO" id="GO:0005743">
    <property type="term" value="C:mitochondrial inner membrane"/>
    <property type="evidence" value="ECO:0007669"/>
    <property type="project" value="UniProtKB-SubCell"/>
</dbReference>
<evidence type="ECO:0000256" key="8">
    <source>
        <dbReference type="ARBA" id="ARBA00022840"/>
    </source>
</evidence>
<dbReference type="Proteomes" id="UP001516400">
    <property type="component" value="Unassembled WGS sequence"/>
</dbReference>
<keyword evidence="8 14" id="KW-0067">ATP-binding</keyword>
<name>A0ABD2NSU4_9CUCU</name>
<evidence type="ECO:0000256" key="12">
    <source>
        <dbReference type="ARBA" id="ARBA00032816"/>
    </source>
</evidence>
<evidence type="ECO:0000256" key="3">
    <source>
        <dbReference type="ARBA" id="ARBA00016942"/>
    </source>
</evidence>
<keyword evidence="18" id="KW-1185">Reference proteome</keyword>
<dbReference type="Pfam" id="PF25426">
    <property type="entry name" value="AAA_lid_BCS1"/>
    <property type="match status" value="1"/>
</dbReference>
<dbReference type="InterPro" id="IPR014851">
    <property type="entry name" value="BCS1_N"/>
</dbReference>
<evidence type="ECO:0000256" key="5">
    <source>
        <dbReference type="ARBA" id="ARBA00022741"/>
    </source>
</evidence>
<sequence>MTIIDYFSSLSDNPYFGAGFGLFGLGASAAILRKGYQASLVLLRRHYMITLEVPCRDKSYQWLLQWMTEKGARQTQHLSVETSFEQKENGHIKTKYDFIPSVGTHFFKYRSTWIRVERTREQHTLDLHMGVPWETVTLTAFGKNKAIYFNILEEGYLLHGPPGCGKSSYITALAGELGFSISVLNLSERGLSDDRLNHLLSIAPQQTIILLEDIDAAFVSREDTPQQKAAYEGLNRVTFSGLLNCLDGVASTEARIVFMTTNYLERLDPALIRPGRVDLKEYIGYCSPYQMKQMFLRFYPGENSENQGEMFAKTVKSFNMNVSPAQIQGFFMFYKHEHPEVVLKNCSKIWEL</sequence>
<dbReference type="AlphaFoldDB" id="A0ABD2NSU4"/>
<keyword evidence="9" id="KW-1133">Transmembrane helix</keyword>
<comment type="caution">
    <text evidence="17">The sequence shown here is derived from an EMBL/GenBank/DDBJ whole genome shotgun (WGS) entry which is preliminary data.</text>
</comment>
<evidence type="ECO:0000256" key="7">
    <source>
        <dbReference type="ARBA" id="ARBA00022801"/>
    </source>
</evidence>
<dbReference type="Pfam" id="PF08740">
    <property type="entry name" value="BCS1_N"/>
    <property type="match status" value="1"/>
</dbReference>
<evidence type="ECO:0000256" key="1">
    <source>
        <dbReference type="ARBA" id="ARBA00004434"/>
    </source>
</evidence>
<keyword evidence="7" id="KW-0378">Hydrolase</keyword>
<evidence type="ECO:0000256" key="13">
    <source>
        <dbReference type="ARBA" id="ARBA00048778"/>
    </source>
</evidence>
<keyword evidence="6" id="KW-0999">Mitochondrion inner membrane</keyword>
<evidence type="ECO:0000256" key="6">
    <source>
        <dbReference type="ARBA" id="ARBA00022792"/>
    </source>
</evidence>
<evidence type="ECO:0000313" key="17">
    <source>
        <dbReference type="EMBL" id="KAL3281781.1"/>
    </source>
</evidence>
<evidence type="ECO:0000256" key="9">
    <source>
        <dbReference type="ARBA" id="ARBA00022989"/>
    </source>
</evidence>
<reference evidence="17 18" key="1">
    <citation type="journal article" date="2021" name="BMC Biol.">
        <title>Horizontally acquired antibacterial genes associated with adaptive radiation of ladybird beetles.</title>
        <authorList>
            <person name="Li H.S."/>
            <person name="Tang X.F."/>
            <person name="Huang Y.H."/>
            <person name="Xu Z.Y."/>
            <person name="Chen M.L."/>
            <person name="Du X.Y."/>
            <person name="Qiu B.Y."/>
            <person name="Chen P.T."/>
            <person name="Zhang W."/>
            <person name="Slipinski A."/>
            <person name="Escalona H.E."/>
            <person name="Waterhouse R.M."/>
            <person name="Zwick A."/>
            <person name="Pang H."/>
        </authorList>
    </citation>
    <scope>NUCLEOTIDE SEQUENCE [LARGE SCALE GENOMIC DNA]</scope>
    <source>
        <strain evidence="17">SYSU2018</strain>
    </source>
</reference>
<dbReference type="PANTHER" id="PTHR23070">
    <property type="entry name" value="BCS1 AAA-TYPE ATPASE"/>
    <property type="match status" value="1"/>
</dbReference>
<dbReference type="InterPro" id="IPR003593">
    <property type="entry name" value="AAA+_ATPase"/>
</dbReference>
<evidence type="ECO:0000259" key="16">
    <source>
        <dbReference type="SMART" id="SM01024"/>
    </source>
</evidence>
<evidence type="ECO:0000256" key="2">
    <source>
        <dbReference type="ARBA" id="ARBA00007448"/>
    </source>
</evidence>
<dbReference type="Gene3D" id="3.40.50.300">
    <property type="entry name" value="P-loop containing nucleotide triphosphate hydrolases"/>
    <property type="match status" value="1"/>
</dbReference>
<evidence type="ECO:0000256" key="11">
    <source>
        <dbReference type="ARBA" id="ARBA00023136"/>
    </source>
</evidence>
<dbReference type="GO" id="GO:0005524">
    <property type="term" value="F:ATP binding"/>
    <property type="evidence" value="ECO:0007669"/>
    <property type="project" value="UniProtKB-KW"/>
</dbReference>
<protein>
    <recommendedName>
        <fullName evidence="3">Mitochondrial chaperone BCS1</fullName>
    </recommendedName>
    <alternativeName>
        <fullName evidence="12">BCS1-like protein</fullName>
    </alternativeName>
</protein>
<dbReference type="InterPro" id="IPR003960">
    <property type="entry name" value="ATPase_AAA_CS"/>
</dbReference>
<dbReference type="SMART" id="SM01024">
    <property type="entry name" value="BCS1_N"/>
    <property type="match status" value="1"/>
</dbReference>
<dbReference type="Pfam" id="PF00004">
    <property type="entry name" value="AAA"/>
    <property type="match status" value="1"/>
</dbReference>
<comment type="catalytic activity">
    <reaction evidence="13">
        <text>ATP + H2O = ADP + phosphate + H(+)</text>
        <dbReference type="Rhea" id="RHEA:13065"/>
        <dbReference type="ChEBI" id="CHEBI:15377"/>
        <dbReference type="ChEBI" id="CHEBI:15378"/>
        <dbReference type="ChEBI" id="CHEBI:30616"/>
        <dbReference type="ChEBI" id="CHEBI:43474"/>
        <dbReference type="ChEBI" id="CHEBI:456216"/>
    </reaction>
    <physiologicalReaction direction="left-to-right" evidence="13">
        <dbReference type="Rhea" id="RHEA:13066"/>
    </physiologicalReaction>
</comment>
<organism evidence="17 18">
    <name type="scientific">Cryptolaemus montrouzieri</name>
    <dbReference type="NCBI Taxonomy" id="559131"/>
    <lineage>
        <taxon>Eukaryota</taxon>
        <taxon>Metazoa</taxon>
        <taxon>Ecdysozoa</taxon>
        <taxon>Arthropoda</taxon>
        <taxon>Hexapoda</taxon>
        <taxon>Insecta</taxon>
        <taxon>Pterygota</taxon>
        <taxon>Neoptera</taxon>
        <taxon>Endopterygota</taxon>
        <taxon>Coleoptera</taxon>
        <taxon>Polyphaga</taxon>
        <taxon>Cucujiformia</taxon>
        <taxon>Coccinelloidea</taxon>
        <taxon>Coccinellidae</taxon>
        <taxon>Scymninae</taxon>
        <taxon>Scymnini</taxon>
        <taxon>Cryptolaemus</taxon>
    </lineage>
</organism>
<gene>
    <name evidence="17" type="ORF">HHI36_004982</name>
</gene>
<accession>A0ABD2NSU4</accession>
<keyword evidence="5 14" id="KW-0547">Nucleotide-binding</keyword>
<keyword evidence="11" id="KW-0472">Membrane</keyword>
<feature type="domain" description="AAA+ ATPase" evidence="15">
    <location>
        <begin position="152"/>
        <end position="287"/>
    </location>
</feature>
<dbReference type="InterPro" id="IPR050747">
    <property type="entry name" value="Mitochondrial_chaperone_BCS1"/>
</dbReference>
<comment type="similarity">
    <text evidence="2">Belongs to the AAA ATPase family. BCS1 subfamily.</text>
</comment>
<keyword evidence="4" id="KW-0812">Transmembrane</keyword>
<comment type="subcellular location">
    <subcellularLocation>
        <location evidence="1">Mitochondrion inner membrane</location>
        <topology evidence="1">Single-pass membrane protein</topology>
    </subcellularLocation>
</comment>
<dbReference type="GO" id="GO:0016787">
    <property type="term" value="F:hydrolase activity"/>
    <property type="evidence" value="ECO:0007669"/>
    <property type="project" value="UniProtKB-KW"/>
</dbReference>
<dbReference type="EMBL" id="JABFTP020000144">
    <property type="protein sequence ID" value="KAL3281781.1"/>
    <property type="molecule type" value="Genomic_DNA"/>
</dbReference>
<evidence type="ECO:0000259" key="15">
    <source>
        <dbReference type="SMART" id="SM00382"/>
    </source>
</evidence>
<keyword evidence="10" id="KW-0496">Mitochondrion</keyword>
<evidence type="ECO:0000256" key="10">
    <source>
        <dbReference type="ARBA" id="ARBA00023128"/>
    </source>
</evidence>
<proteinExistence type="inferred from homology"/>
<evidence type="ECO:0000256" key="4">
    <source>
        <dbReference type="ARBA" id="ARBA00022692"/>
    </source>
</evidence>
<dbReference type="CDD" id="cd19510">
    <property type="entry name" value="RecA-like_BCS1"/>
    <property type="match status" value="1"/>
</dbReference>